<evidence type="ECO:0000313" key="2">
    <source>
        <dbReference type="EMBL" id="GBG63820.1"/>
    </source>
</evidence>
<reference evidence="2 3" key="1">
    <citation type="journal article" date="2018" name="Cell">
        <title>The Chara Genome: Secondary Complexity and Implications for Plant Terrestrialization.</title>
        <authorList>
            <person name="Nishiyama T."/>
            <person name="Sakayama H."/>
            <person name="Vries J.D."/>
            <person name="Buschmann H."/>
            <person name="Saint-Marcoux D."/>
            <person name="Ullrich K.K."/>
            <person name="Haas F.B."/>
            <person name="Vanderstraeten L."/>
            <person name="Becker D."/>
            <person name="Lang D."/>
            <person name="Vosolsobe S."/>
            <person name="Rombauts S."/>
            <person name="Wilhelmsson P.K.I."/>
            <person name="Janitza P."/>
            <person name="Kern R."/>
            <person name="Heyl A."/>
            <person name="Rumpler F."/>
            <person name="Villalobos L.I.A.C."/>
            <person name="Clay J.M."/>
            <person name="Skokan R."/>
            <person name="Toyoda A."/>
            <person name="Suzuki Y."/>
            <person name="Kagoshima H."/>
            <person name="Schijlen E."/>
            <person name="Tajeshwar N."/>
            <person name="Catarino B."/>
            <person name="Hetherington A.J."/>
            <person name="Saltykova A."/>
            <person name="Bonnot C."/>
            <person name="Breuninger H."/>
            <person name="Symeonidi A."/>
            <person name="Radhakrishnan G.V."/>
            <person name="Van Nieuwerburgh F."/>
            <person name="Deforce D."/>
            <person name="Chang C."/>
            <person name="Karol K.G."/>
            <person name="Hedrich R."/>
            <person name="Ulvskov P."/>
            <person name="Glockner G."/>
            <person name="Delwiche C.F."/>
            <person name="Petrasek J."/>
            <person name="Van de Peer Y."/>
            <person name="Friml J."/>
            <person name="Beilby M."/>
            <person name="Dolan L."/>
            <person name="Kohara Y."/>
            <person name="Sugano S."/>
            <person name="Fujiyama A."/>
            <person name="Delaux P.-M."/>
            <person name="Quint M."/>
            <person name="TheiBen G."/>
            <person name="Hagemann M."/>
            <person name="Harholt J."/>
            <person name="Dunand C."/>
            <person name="Zachgo S."/>
            <person name="Langdale J."/>
            <person name="Maumus F."/>
            <person name="Straeten D.V.D."/>
            <person name="Gould S.B."/>
            <person name="Rensing S.A."/>
        </authorList>
    </citation>
    <scope>NUCLEOTIDE SEQUENCE [LARGE SCALE GENOMIC DNA]</scope>
    <source>
        <strain evidence="2 3">S276</strain>
    </source>
</reference>
<evidence type="ECO:0000256" key="1">
    <source>
        <dbReference type="SAM" id="Coils"/>
    </source>
</evidence>
<keyword evidence="3" id="KW-1185">Reference proteome</keyword>
<dbReference type="OrthoDB" id="6142688at2759"/>
<dbReference type="AlphaFoldDB" id="A0A388K198"/>
<dbReference type="Gramene" id="GBG63820">
    <property type="protein sequence ID" value="GBG63820"/>
    <property type="gene ID" value="CBR_g39604"/>
</dbReference>
<organism evidence="2 3">
    <name type="scientific">Chara braunii</name>
    <name type="common">Braun's stonewort</name>
    <dbReference type="NCBI Taxonomy" id="69332"/>
    <lineage>
        <taxon>Eukaryota</taxon>
        <taxon>Viridiplantae</taxon>
        <taxon>Streptophyta</taxon>
        <taxon>Charophyceae</taxon>
        <taxon>Charales</taxon>
        <taxon>Characeae</taxon>
        <taxon>Chara</taxon>
    </lineage>
</organism>
<gene>
    <name evidence="2" type="ORF">CBR_g39604</name>
</gene>
<evidence type="ECO:0000313" key="3">
    <source>
        <dbReference type="Proteomes" id="UP000265515"/>
    </source>
</evidence>
<name>A0A388K198_CHABU</name>
<proteinExistence type="predicted"/>
<keyword evidence="1" id="KW-0175">Coiled coil</keyword>
<protein>
    <recommendedName>
        <fullName evidence="4">Reverse transcriptase domain-containing protein</fullName>
    </recommendedName>
</protein>
<sequence length="760" mass="86712">MDAIREAWDTGRFPHFFEMLCFSDLAVLAGAWERSRQEFDDELRTLCERLELRKQEYTQECRELAGRSARLERIFLRIWGVDDSHLEGWIPETRERASPNTGDARVTRCDDLAIETEEREEMERAIAAIANTIRDSPLTSNRAEDAASERDRYTAFAPLASAYWIEHTSTGFRHAIWKMETFNHVAPISIRALQFLGNITDAQVRECGTQVLRAESKVGEFLDRLMARVMELRELTTSTQSFQRRVILKKARAKMSKYKEQHRHVPAEPFEHPAVKRELEFLTGRFLICPTDKVPNTPAFVCKNFIRKLAFQRLSGPEFASIAAPPAAVVAQIQGELSAFPALPVAPATLPFLMTVYKAHKGAFRWITNTAGTVVSPTADLCACLLRFLLPLVQTFCQERSVEMQERYGVKPNLWWSIASVGELCANLPEKIFSAFTADITKCFETIPTDNSEDGLPAAVRFYVQSAMQVRRERSSCHIIQIRLGDGGKLWPAWVSDEQIEGMGTMLFGEKDICWLSDWCIANSVLRMGDYVWRQVRGIPMGLACSPIWCDIYFFKYEYHAMMRLADTGNAHLIPYFSDTFRYVDDLGAINNTIIRDFMKKEAREDDDPCWIYPTEYIELKENTEVVMDGGRCKANFLSMTITITSPEAGTFITSKHDKREGLGFTPCRYVKYRSNRYANQALQVITAQVAQIRLLCSEPRDAASEINKVVTTMRGNGFARDACWGVVRKTLRNAHRYQPDLVSVHMVREALSDMFGFTD</sequence>
<dbReference type="EMBL" id="BFEA01000043">
    <property type="protein sequence ID" value="GBG63820.1"/>
    <property type="molecule type" value="Genomic_DNA"/>
</dbReference>
<dbReference type="PANTHER" id="PTHR21301">
    <property type="entry name" value="REVERSE TRANSCRIPTASE"/>
    <property type="match status" value="1"/>
</dbReference>
<evidence type="ECO:0008006" key="4">
    <source>
        <dbReference type="Google" id="ProtNLM"/>
    </source>
</evidence>
<accession>A0A388K198</accession>
<comment type="caution">
    <text evidence="2">The sequence shown here is derived from an EMBL/GenBank/DDBJ whole genome shotgun (WGS) entry which is preliminary data.</text>
</comment>
<dbReference type="PANTHER" id="PTHR21301:SF10">
    <property type="entry name" value="REVERSE TRANSCRIPTASE DOMAIN-CONTAINING PROTEIN"/>
    <property type="match status" value="1"/>
</dbReference>
<dbReference type="Proteomes" id="UP000265515">
    <property type="component" value="Unassembled WGS sequence"/>
</dbReference>
<feature type="coiled-coil region" evidence="1">
    <location>
        <begin position="40"/>
        <end position="74"/>
    </location>
</feature>